<dbReference type="PROSITE" id="PS51154">
    <property type="entry name" value="MACRO"/>
    <property type="match status" value="1"/>
</dbReference>
<dbReference type="Proteomes" id="UP000813427">
    <property type="component" value="Unassembled WGS sequence"/>
</dbReference>
<evidence type="ECO:0000259" key="1">
    <source>
        <dbReference type="PROSITE" id="PS51154"/>
    </source>
</evidence>
<proteinExistence type="predicted"/>
<dbReference type="EMBL" id="JAGPXF010000005">
    <property type="protein sequence ID" value="KAH7241873.1"/>
    <property type="molecule type" value="Genomic_DNA"/>
</dbReference>
<dbReference type="PANTHER" id="PTHR11106:SF27">
    <property type="entry name" value="MACRO DOMAIN-CONTAINING PROTEIN"/>
    <property type="match status" value="1"/>
</dbReference>
<feature type="domain" description="Macro" evidence="1">
    <location>
        <begin position="41"/>
        <end position="221"/>
    </location>
</feature>
<evidence type="ECO:0000313" key="3">
    <source>
        <dbReference type="Proteomes" id="UP000813427"/>
    </source>
</evidence>
<dbReference type="Gene3D" id="3.40.220.10">
    <property type="entry name" value="Leucine Aminopeptidase, subunit E, domain 1"/>
    <property type="match status" value="1"/>
</dbReference>
<evidence type="ECO:0000313" key="2">
    <source>
        <dbReference type="EMBL" id="KAH7241873.1"/>
    </source>
</evidence>
<organism evidence="2 3">
    <name type="scientific">Fusarium tricinctum</name>
    <dbReference type="NCBI Taxonomy" id="61284"/>
    <lineage>
        <taxon>Eukaryota</taxon>
        <taxon>Fungi</taxon>
        <taxon>Dikarya</taxon>
        <taxon>Ascomycota</taxon>
        <taxon>Pezizomycotina</taxon>
        <taxon>Sordariomycetes</taxon>
        <taxon>Hypocreomycetidae</taxon>
        <taxon>Hypocreales</taxon>
        <taxon>Nectriaceae</taxon>
        <taxon>Fusarium</taxon>
        <taxon>Fusarium tricinctum species complex</taxon>
    </lineage>
</organism>
<sequence length="234" mass="25001">MFAKRTIVMATRGVGEIPSLSQLYRDSESDLSGAALSAKREPDYPASESINKRIGLIRGDITKLRLDAVVNAANKSLLGGGGVDGAIHRAAGPRLVRECRPLGPINTGEAVITKGYNLPAKHVIHTVGPVYDTDPNPKESLANCYRESLRVAVTNNLTSVAFSAISTGIYGFPSSSAAKIACKTVREFLETEEGNTLSKVVFVTFVPPDVDAYNEALPRVFPPAEEGPQSEDET</sequence>
<dbReference type="SMART" id="SM00506">
    <property type="entry name" value="A1pp"/>
    <property type="match status" value="1"/>
</dbReference>
<dbReference type="Pfam" id="PF01661">
    <property type="entry name" value="Macro"/>
    <property type="match status" value="1"/>
</dbReference>
<dbReference type="InterPro" id="IPR002589">
    <property type="entry name" value="Macro_dom"/>
</dbReference>
<accession>A0A8K0W9H2</accession>
<name>A0A8K0W9H2_9HYPO</name>
<gene>
    <name evidence="2" type="ORF">BKA59DRAFT_479527</name>
</gene>
<keyword evidence="3" id="KW-1185">Reference proteome</keyword>
<dbReference type="InterPro" id="IPR043472">
    <property type="entry name" value="Macro_dom-like"/>
</dbReference>
<reference evidence="2" key="1">
    <citation type="journal article" date="2021" name="Nat. Commun.">
        <title>Genetic determinants of endophytism in the Arabidopsis root mycobiome.</title>
        <authorList>
            <person name="Mesny F."/>
            <person name="Miyauchi S."/>
            <person name="Thiergart T."/>
            <person name="Pickel B."/>
            <person name="Atanasova L."/>
            <person name="Karlsson M."/>
            <person name="Huettel B."/>
            <person name="Barry K.W."/>
            <person name="Haridas S."/>
            <person name="Chen C."/>
            <person name="Bauer D."/>
            <person name="Andreopoulos W."/>
            <person name="Pangilinan J."/>
            <person name="LaButti K."/>
            <person name="Riley R."/>
            <person name="Lipzen A."/>
            <person name="Clum A."/>
            <person name="Drula E."/>
            <person name="Henrissat B."/>
            <person name="Kohler A."/>
            <person name="Grigoriev I.V."/>
            <person name="Martin F.M."/>
            <person name="Hacquard S."/>
        </authorList>
    </citation>
    <scope>NUCLEOTIDE SEQUENCE</scope>
    <source>
        <strain evidence="2">MPI-SDFR-AT-0068</strain>
    </source>
</reference>
<comment type="caution">
    <text evidence="2">The sequence shown here is derived from an EMBL/GenBank/DDBJ whole genome shotgun (WGS) entry which is preliminary data.</text>
</comment>
<dbReference type="OrthoDB" id="6077599at2759"/>
<dbReference type="CDD" id="cd02908">
    <property type="entry name" value="Macro_OAADPr_deacetylase"/>
    <property type="match status" value="1"/>
</dbReference>
<dbReference type="NCBIfam" id="NF001664">
    <property type="entry name" value="PRK00431.1-6"/>
    <property type="match status" value="1"/>
</dbReference>
<dbReference type="SUPFAM" id="SSF52949">
    <property type="entry name" value="Macro domain-like"/>
    <property type="match status" value="1"/>
</dbReference>
<dbReference type="PANTHER" id="PTHR11106">
    <property type="entry name" value="GANGLIOSIDE INDUCED DIFFERENTIATION ASSOCIATED PROTEIN 2-RELATED"/>
    <property type="match status" value="1"/>
</dbReference>
<protein>
    <recommendedName>
        <fullName evidence="1">Macro domain-containing protein</fullName>
    </recommendedName>
</protein>
<dbReference type="AlphaFoldDB" id="A0A8K0W9H2"/>